<accession>A0A1M6NBF3</accession>
<feature type="transmembrane region" description="Helical" evidence="2">
    <location>
        <begin position="88"/>
        <end position="115"/>
    </location>
</feature>
<protein>
    <submittedName>
        <fullName evidence="3">Uncharacterized protein</fullName>
    </submittedName>
</protein>
<evidence type="ECO:0000256" key="1">
    <source>
        <dbReference type="SAM" id="MobiDB-lite"/>
    </source>
</evidence>
<dbReference type="Proteomes" id="UP000184387">
    <property type="component" value="Unassembled WGS sequence"/>
</dbReference>
<organism evidence="3 4">
    <name type="scientific">Muricoccus roseus</name>
    <dbReference type="NCBI Taxonomy" id="198092"/>
    <lineage>
        <taxon>Bacteria</taxon>
        <taxon>Pseudomonadati</taxon>
        <taxon>Pseudomonadota</taxon>
        <taxon>Alphaproteobacteria</taxon>
        <taxon>Acetobacterales</taxon>
        <taxon>Roseomonadaceae</taxon>
        <taxon>Muricoccus</taxon>
    </lineage>
</organism>
<dbReference type="RefSeq" id="WP_073137576.1">
    <property type="nucleotide sequence ID" value="NZ_FQZF01000025.1"/>
</dbReference>
<evidence type="ECO:0000313" key="3">
    <source>
        <dbReference type="EMBL" id="SHJ93068.1"/>
    </source>
</evidence>
<dbReference type="STRING" id="198092.SAMN02745194_03766"/>
<dbReference type="OrthoDB" id="7284801at2"/>
<dbReference type="EMBL" id="FQZF01000025">
    <property type="protein sequence ID" value="SHJ93068.1"/>
    <property type="molecule type" value="Genomic_DNA"/>
</dbReference>
<name>A0A1M6NBF3_9PROT</name>
<keyword evidence="2" id="KW-1133">Transmembrane helix</keyword>
<sequence length="117" mass="12479">MTPPPRRSRPATPPLGRRHGAARRGRMAAGFLALPLLLAGAGGAPLPACAASLAQARPEPPRRNCQGGRDTVAFGRMLVQYGVDTLRYGIGIVLIFLGLVVMALGYLLMLIDLLFCW</sequence>
<evidence type="ECO:0000256" key="2">
    <source>
        <dbReference type="SAM" id="Phobius"/>
    </source>
</evidence>
<gene>
    <name evidence="3" type="ORF">SAMN02745194_03766</name>
</gene>
<keyword evidence="4" id="KW-1185">Reference proteome</keyword>
<feature type="region of interest" description="Disordered" evidence="1">
    <location>
        <begin position="1"/>
        <end position="22"/>
    </location>
</feature>
<dbReference type="AlphaFoldDB" id="A0A1M6NBF3"/>
<keyword evidence="2" id="KW-0472">Membrane</keyword>
<keyword evidence="2" id="KW-0812">Transmembrane</keyword>
<proteinExistence type="predicted"/>
<reference evidence="3 4" key="1">
    <citation type="submission" date="2016-11" db="EMBL/GenBank/DDBJ databases">
        <authorList>
            <person name="Jaros S."/>
            <person name="Januszkiewicz K."/>
            <person name="Wedrychowicz H."/>
        </authorList>
    </citation>
    <scope>NUCLEOTIDE SEQUENCE [LARGE SCALE GENOMIC DNA]</scope>
    <source>
        <strain evidence="3 4">DSM 14916</strain>
    </source>
</reference>
<evidence type="ECO:0000313" key="4">
    <source>
        <dbReference type="Proteomes" id="UP000184387"/>
    </source>
</evidence>